<evidence type="ECO:0000313" key="3">
    <source>
        <dbReference type="EMBL" id="PNY27269.1"/>
    </source>
</evidence>
<feature type="domain" description="DUF2293" evidence="2">
    <location>
        <begin position="93"/>
        <end position="177"/>
    </location>
</feature>
<dbReference type="Pfam" id="PF10056">
    <property type="entry name" value="DUF2293"/>
    <property type="match status" value="1"/>
</dbReference>
<dbReference type="EMBL" id="NRSZ01000435">
    <property type="protein sequence ID" value="PNY27269.1"/>
    <property type="molecule type" value="Genomic_DNA"/>
</dbReference>
<dbReference type="PANTHER" id="PTHR38113:SF2">
    <property type="entry name" value="DUF2293 DOMAIN-CONTAINING PROTEIN"/>
    <property type="match status" value="1"/>
</dbReference>
<sequence>MAPEPTVSRNTPMPNGYGFLEKGNPFMTALCRRKTHASRETLYVVHWQRVPVGLRAPKWILDEVFAEERETRSRRRAAVEKRDGNTEEEFKHAIRRLFPRIPSEEVAKILKRALQKRSGRVGRTGKLDLDDKVRLAVGAHVRHCHTPYDRIINKNRDKVESRKAVHDEISRVLESWGGSPVRGMRSPSSRKRVARRAARGRDRGNAQRVKQMGLPLALVDNTRPSTTRHQEPQRKPNPGLARERTPGFSWTSPHGRGGRRHDIIEIIDSDEEPADDSGSDGLWGPSDDEDDEDEEEDDEEEDDEADEDSSVMVMEDNDDD</sequence>
<keyword evidence="4" id="KW-1185">Reference proteome</keyword>
<feature type="compositionally biased region" description="Basic residues" evidence="1">
    <location>
        <begin position="188"/>
        <end position="198"/>
    </location>
</feature>
<dbReference type="InterPro" id="IPR018744">
    <property type="entry name" value="DUF2293"/>
</dbReference>
<dbReference type="PANTHER" id="PTHR38113">
    <property type="match status" value="1"/>
</dbReference>
<dbReference type="AlphaFoldDB" id="A0A2K3QIC2"/>
<evidence type="ECO:0000256" key="1">
    <source>
        <dbReference type="SAM" id="MobiDB-lite"/>
    </source>
</evidence>
<comment type="caution">
    <text evidence="3">The sequence shown here is derived from an EMBL/GenBank/DDBJ whole genome shotgun (WGS) entry which is preliminary data.</text>
</comment>
<organism evidence="3 4">
    <name type="scientific">Tolypocladium capitatum</name>
    <dbReference type="NCBI Taxonomy" id="45235"/>
    <lineage>
        <taxon>Eukaryota</taxon>
        <taxon>Fungi</taxon>
        <taxon>Dikarya</taxon>
        <taxon>Ascomycota</taxon>
        <taxon>Pezizomycotina</taxon>
        <taxon>Sordariomycetes</taxon>
        <taxon>Hypocreomycetidae</taxon>
        <taxon>Hypocreales</taxon>
        <taxon>Ophiocordycipitaceae</taxon>
        <taxon>Tolypocladium</taxon>
    </lineage>
</organism>
<reference evidence="3 4" key="1">
    <citation type="submission" date="2017-08" db="EMBL/GenBank/DDBJ databases">
        <title>Harnessing the power of phylogenomics to disentangle the directionality and signatures of interkingdom host jumping in the parasitic fungal genus Tolypocladium.</title>
        <authorList>
            <person name="Quandt C.A."/>
            <person name="Patterson W."/>
            <person name="Spatafora J.W."/>
        </authorList>
    </citation>
    <scope>NUCLEOTIDE SEQUENCE [LARGE SCALE GENOMIC DNA]</scope>
    <source>
        <strain evidence="3 4">CBS 113982</strain>
    </source>
</reference>
<dbReference type="Proteomes" id="UP000236621">
    <property type="component" value="Unassembled WGS sequence"/>
</dbReference>
<evidence type="ECO:0000259" key="2">
    <source>
        <dbReference type="Pfam" id="PF10056"/>
    </source>
</evidence>
<feature type="compositionally biased region" description="Acidic residues" evidence="1">
    <location>
        <begin position="265"/>
        <end position="278"/>
    </location>
</feature>
<name>A0A2K3QIC2_9HYPO</name>
<feature type="region of interest" description="Disordered" evidence="1">
    <location>
        <begin position="177"/>
        <end position="320"/>
    </location>
</feature>
<gene>
    <name evidence="3" type="ORF">TCAP_02801</name>
</gene>
<dbReference type="OrthoDB" id="5381833at2759"/>
<feature type="compositionally biased region" description="Acidic residues" evidence="1">
    <location>
        <begin position="286"/>
        <end position="320"/>
    </location>
</feature>
<evidence type="ECO:0000313" key="4">
    <source>
        <dbReference type="Proteomes" id="UP000236621"/>
    </source>
</evidence>
<proteinExistence type="predicted"/>
<protein>
    <recommendedName>
        <fullName evidence="2">DUF2293 domain-containing protein</fullName>
    </recommendedName>
</protein>
<accession>A0A2K3QIC2</accession>